<reference evidence="1" key="1">
    <citation type="journal article" date="2023" name="Mol. Phylogenet. Evol.">
        <title>Genome-scale phylogeny and comparative genomics of the fungal order Sordariales.</title>
        <authorList>
            <person name="Hensen N."/>
            <person name="Bonometti L."/>
            <person name="Westerberg I."/>
            <person name="Brannstrom I.O."/>
            <person name="Guillou S."/>
            <person name="Cros-Aarteil S."/>
            <person name="Calhoun S."/>
            <person name="Haridas S."/>
            <person name="Kuo A."/>
            <person name="Mondo S."/>
            <person name="Pangilinan J."/>
            <person name="Riley R."/>
            <person name="LaButti K."/>
            <person name="Andreopoulos B."/>
            <person name="Lipzen A."/>
            <person name="Chen C."/>
            <person name="Yan M."/>
            <person name="Daum C."/>
            <person name="Ng V."/>
            <person name="Clum A."/>
            <person name="Steindorff A."/>
            <person name="Ohm R.A."/>
            <person name="Martin F."/>
            <person name="Silar P."/>
            <person name="Natvig D.O."/>
            <person name="Lalanne C."/>
            <person name="Gautier V."/>
            <person name="Ament-Velasquez S.L."/>
            <person name="Kruys A."/>
            <person name="Hutchinson M.I."/>
            <person name="Powell A.J."/>
            <person name="Barry K."/>
            <person name="Miller A.N."/>
            <person name="Grigoriev I.V."/>
            <person name="Debuchy R."/>
            <person name="Gladieux P."/>
            <person name="Hiltunen Thoren M."/>
            <person name="Johannesson H."/>
        </authorList>
    </citation>
    <scope>NUCLEOTIDE SEQUENCE</scope>
    <source>
        <strain evidence="1">CBS 990.96</strain>
    </source>
</reference>
<evidence type="ECO:0000313" key="1">
    <source>
        <dbReference type="EMBL" id="KAK4225240.1"/>
    </source>
</evidence>
<protein>
    <submittedName>
        <fullName evidence="1">Uncharacterized protein</fullName>
    </submittedName>
</protein>
<reference evidence="1" key="2">
    <citation type="submission" date="2023-05" db="EMBL/GenBank/DDBJ databases">
        <authorList>
            <consortium name="Lawrence Berkeley National Laboratory"/>
            <person name="Steindorff A."/>
            <person name="Hensen N."/>
            <person name="Bonometti L."/>
            <person name="Westerberg I."/>
            <person name="Brannstrom I.O."/>
            <person name="Guillou S."/>
            <person name="Cros-Aarteil S."/>
            <person name="Calhoun S."/>
            <person name="Haridas S."/>
            <person name="Kuo A."/>
            <person name="Mondo S."/>
            <person name="Pangilinan J."/>
            <person name="Riley R."/>
            <person name="Labutti K."/>
            <person name="Andreopoulos B."/>
            <person name="Lipzen A."/>
            <person name="Chen C."/>
            <person name="Yanf M."/>
            <person name="Daum C."/>
            <person name="Ng V."/>
            <person name="Clum A."/>
            <person name="Ohm R."/>
            <person name="Martin F."/>
            <person name="Silar P."/>
            <person name="Natvig D."/>
            <person name="Lalanne C."/>
            <person name="Gautier V."/>
            <person name="Ament-Velasquez S.L."/>
            <person name="Kruys A."/>
            <person name="Hutchinson M.I."/>
            <person name="Powell A.J."/>
            <person name="Barry K."/>
            <person name="Miller A.N."/>
            <person name="Grigoriev I.V."/>
            <person name="Debuchy R."/>
            <person name="Gladieux P."/>
            <person name="Thoren M.H."/>
            <person name="Johannesson H."/>
        </authorList>
    </citation>
    <scope>NUCLEOTIDE SEQUENCE</scope>
    <source>
        <strain evidence="1">CBS 990.96</strain>
    </source>
</reference>
<name>A0AAN7BKQ3_9PEZI</name>
<evidence type="ECO:0000313" key="2">
    <source>
        <dbReference type="Proteomes" id="UP001301958"/>
    </source>
</evidence>
<proteinExistence type="predicted"/>
<accession>A0AAN7BKQ3</accession>
<gene>
    <name evidence="1" type="ORF">QBC38DRAFT_531122</name>
</gene>
<dbReference type="AlphaFoldDB" id="A0AAN7BKQ3"/>
<comment type="caution">
    <text evidence="1">The sequence shown here is derived from an EMBL/GenBank/DDBJ whole genome shotgun (WGS) entry which is preliminary data.</text>
</comment>
<dbReference type="Proteomes" id="UP001301958">
    <property type="component" value="Unassembled WGS sequence"/>
</dbReference>
<sequence>MKPNFSRNINTRFPLLRPLVDEIQEPVDPPSNIVADLDSDLNRESNRQRLSRPEIKWVATPAFQDLVARFWRCAHLNRHLVVCYRPHYANFRKELPHIQSHRPEHSPGKTTITSSQPLTPTSNGQIFWAVPGVIQGGYNGCINFINSQRLFYMVGSREVSLGDMPFILRIVKLDPRDSLTAEELLADPWFNEESPDTGT</sequence>
<dbReference type="EMBL" id="MU865371">
    <property type="protein sequence ID" value="KAK4225240.1"/>
    <property type="molecule type" value="Genomic_DNA"/>
</dbReference>
<organism evidence="1 2">
    <name type="scientific">Podospora fimiseda</name>
    <dbReference type="NCBI Taxonomy" id="252190"/>
    <lineage>
        <taxon>Eukaryota</taxon>
        <taxon>Fungi</taxon>
        <taxon>Dikarya</taxon>
        <taxon>Ascomycota</taxon>
        <taxon>Pezizomycotina</taxon>
        <taxon>Sordariomycetes</taxon>
        <taxon>Sordariomycetidae</taxon>
        <taxon>Sordariales</taxon>
        <taxon>Podosporaceae</taxon>
        <taxon>Podospora</taxon>
    </lineage>
</organism>
<keyword evidence="2" id="KW-1185">Reference proteome</keyword>